<dbReference type="PROSITE" id="PS51318">
    <property type="entry name" value="TAT"/>
    <property type="match status" value="1"/>
</dbReference>
<evidence type="ECO:0000256" key="4">
    <source>
        <dbReference type="ARBA" id="ARBA00022729"/>
    </source>
</evidence>
<evidence type="ECO:0000313" key="9">
    <source>
        <dbReference type="Proteomes" id="UP000029590"/>
    </source>
</evidence>
<keyword evidence="7" id="KW-1015">Disulfide bond</keyword>
<name>A0AAW3F127_BURGA</name>
<keyword evidence="3" id="KW-0479">Metal-binding</keyword>
<dbReference type="KEGG" id="bgo:BM43_5494"/>
<dbReference type="InterPro" id="IPR006311">
    <property type="entry name" value="TAT_signal"/>
</dbReference>
<dbReference type="GO" id="GO:0052689">
    <property type="term" value="F:carboxylic ester hydrolase activity"/>
    <property type="evidence" value="ECO:0007669"/>
    <property type="project" value="UniProtKB-KW"/>
</dbReference>
<gene>
    <name evidence="8" type="ORF">DM48_2272</name>
</gene>
<dbReference type="InterPro" id="IPR011118">
    <property type="entry name" value="Tannase/feruloyl_esterase"/>
</dbReference>
<evidence type="ECO:0000313" key="8">
    <source>
        <dbReference type="EMBL" id="KGC14694.1"/>
    </source>
</evidence>
<dbReference type="PANTHER" id="PTHR33938:SF15">
    <property type="entry name" value="FERULOYL ESTERASE B-RELATED"/>
    <property type="match status" value="1"/>
</dbReference>
<keyword evidence="5" id="KW-0378">Hydrolase</keyword>
<evidence type="ECO:0000256" key="6">
    <source>
        <dbReference type="ARBA" id="ARBA00022837"/>
    </source>
</evidence>
<accession>A0AAW3F127</accession>
<evidence type="ECO:0000256" key="3">
    <source>
        <dbReference type="ARBA" id="ARBA00022723"/>
    </source>
</evidence>
<keyword evidence="6" id="KW-0106">Calcium</keyword>
<dbReference type="GO" id="GO:0046872">
    <property type="term" value="F:metal ion binding"/>
    <property type="evidence" value="ECO:0007669"/>
    <property type="project" value="UniProtKB-KW"/>
</dbReference>
<comment type="similarity">
    <text evidence="1">Belongs to the tannase family.</text>
</comment>
<evidence type="ECO:0000256" key="2">
    <source>
        <dbReference type="ARBA" id="ARBA00022487"/>
    </source>
</evidence>
<proteinExistence type="inferred from homology"/>
<keyword evidence="4" id="KW-0732">Signal</keyword>
<sequence>MKTTNRTGRGRVERRVGLALAASAIGAAALSGCHDDGPSSAAPAAGTPAATALACDASMKTRFAPDANTRVIAVKAFKAGDPLVLDPALASAATHGITRDGSVPAPAADTGTASSLAGKQLWFGMMRGTETGALAGATPFSISTDMVALELQDPTYAGANFINASGNGANKWQSLAYADLARAYDQGISLQASFGNINTDDPDLSGLVRAGAKVLHYHGLADQLITPSGSINYYERVASRMGGVAAVQQFDRLFLVPGMGHCSGYGGVPGTAGPVQSAGTVPLPAADRQDLYANLVDWVENGKAPTSIHLSSADGSASQPICMYPTKATYTGTGSIRDAANYSCQ</sequence>
<dbReference type="AlphaFoldDB" id="A0AAW3F127"/>
<dbReference type="SUPFAM" id="SSF53474">
    <property type="entry name" value="alpha/beta-Hydrolases"/>
    <property type="match status" value="1"/>
</dbReference>
<dbReference type="PROSITE" id="PS51257">
    <property type="entry name" value="PROKAR_LIPOPROTEIN"/>
    <property type="match status" value="1"/>
</dbReference>
<comment type="caution">
    <text evidence="8">The sequence shown here is derived from an EMBL/GenBank/DDBJ whole genome shotgun (WGS) entry which is preliminary data.</text>
</comment>
<dbReference type="InterPro" id="IPR029058">
    <property type="entry name" value="AB_hydrolase_fold"/>
</dbReference>
<dbReference type="Pfam" id="PF07519">
    <property type="entry name" value="Tannase"/>
    <property type="match status" value="1"/>
</dbReference>
<dbReference type="EMBL" id="JPGG01000016">
    <property type="protein sequence ID" value="KGC14694.1"/>
    <property type="molecule type" value="Genomic_DNA"/>
</dbReference>
<dbReference type="PANTHER" id="PTHR33938">
    <property type="entry name" value="FERULOYL ESTERASE B-RELATED"/>
    <property type="match status" value="1"/>
</dbReference>
<dbReference type="Proteomes" id="UP000029590">
    <property type="component" value="Unassembled WGS sequence"/>
</dbReference>
<evidence type="ECO:0000256" key="7">
    <source>
        <dbReference type="ARBA" id="ARBA00023157"/>
    </source>
</evidence>
<organism evidence="8 9">
    <name type="scientific">Burkholderia gladioli</name>
    <name type="common">Pseudomonas marginata</name>
    <name type="synonym">Phytomonas marginata</name>
    <dbReference type="NCBI Taxonomy" id="28095"/>
    <lineage>
        <taxon>Bacteria</taxon>
        <taxon>Pseudomonadati</taxon>
        <taxon>Pseudomonadota</taxon>
        <taxon>Betaproteobacteria</taxon>
        <taxon>Burkholderiales</taxon>
        <taxon>Burkholderiaceae</taxon>
        <taxon>Burkholderia</taxon>
    </lineage>
</organism>
<evidence type="ECO:0000256" key="1">
    <source>
        <dbReference type="ARBA" id="ARBA00006249"/>
    </source>
</evidence>
<dbReference type="RefSeq" id="WP_080742218.1">
    <property type="nucleotide sequence ID" value="NZ_CADEVY010000001.1"/>
</dbReference>
<keyword evidence="2" id="KW-0719">Serine esterase</keyword>
<reference evidence="8 9" key="1">
    <citation type="submission" date="2014-04" db="EMBL/GenBank/DDBJ databases">
        <authorList>
            <person name="Bishop-Lilly K.A."/>
            <person name="Broomall S.M."/>
            <person name="Chain P.S."/>
            <person name="Chertkov O."/>
            <person name="Coyne S.R."/>
            <person name="Daligault H.E."/>
            <person name="Davenport K.W."/>
            <person name="Erkkila T."/>
            <person name="Frey K.G."/>
            <person name="Gibbons H.S."/>
            <person name="Gu W."/>
            <person name="Jaissle J."/>
            <person name="Johnson S.L."/>
            <person name="Koroleva G.I."/>
            <person name="Ladner J.T."/>
            <person name="Lo C.-C."/>
            <person name="Minogue T.D."/>
            <person name="Munk C."/>
            <person name="Palacios G.F."/>
            <person name="Redden C.L."/>
            <person name="Rosenzweig C.N."/>
            <person name="Scholz M.B."/>
            <person name="Teshima H."/>
            <person name="Xu Y."/>
        </authorList>
    </citation>
    <scope>NUCLEOTIDE SEQUENCE [LARGE SCALE GENOMIC DNA]</scope>
    <source>
        <strain evidence="9">gladioli</strain>
    </source>
</reference>
<evidence type="ECO:0000256" key="5">
    <source>
        <dbReference type="ARBA" id="ARBA00022801"/>
    </source>
</evidence>
<protein>
    <submittedName>
        <fullName evidence="8">Tannase and feruloyl esterase family protein</fullName>
    </submittedName>
</protein>